<reference evidence="13 14" key="1">
    <citation type="journal article" date="2013" name="BMC Genomics">
        <title>Genomics-driven discovery of the pneumocandin biosynthetic gene cluster in the fungus Glarea lozoyensis.</title>
        <authorList>
            <person name="Chen L."/>
            <person name="Yue Q."/>
            <person name="Zhang X."/>
            <person name="Xiang M."/>
            <person name="Wang C."/>
            <person name="Li S."/>
            <person name="Che Y."/>
            <person name="Ortiz-Lopez F.J."/>
            <person name="Bills G.F."/>
            <person name="Liu X."/>
            <person name="An Z."/>
        </authorList>
    </citation>
    <scope>NUCLEOTIDE SEQUENCE [LARGE SCALE GENOMIC DNA]</scope>
    <source>
        <strain evidence="14">ATCC 20868 / MF5171</strain>
    </source>
</reference>
<dbReference type="InterPro" id="IPR003593">
    <property type="entry name" value="AAA+_ATPase"/>
</dbReference>
<evidence type="ECO:0000313" key="14">
    <source>
        <dbReference type="Proteomes" id="UP000016922"/>
    </source>
</evidence>
<dbReference type="FunFam" id="1.20.1560.10:FF:000055">
    <property type="entry name" value="ABC multidrug transporter (Eurofung)"/>
    <property type="match status" value="1"/>
</dbReference>
<dbReference type="SMART" id="SM00382">
    <property type="entry name" value="AAA"/>
    <property type="match status" value="2"/>
</dbReference>
<evidence type="ECO:0000259" key="12">
    <source>
        <dbReference type="PROSITE" id="PS50929"/>
    </source>
</evidence>
<feature type="transmembrane region" description="Helical" evidence="10">
    <location>
        <begin position="882"/>
        <end position="901"/>
    </location>
</feature>
<evidence type="ECO:0000256" key="5">
    <source>
        <dbReference type="ARBA" id="ARBA00022741"/>
    </source>
</evidence>
<dbReference type="RefSeq" id="XP_008083817.1">
    <property type="nucleotide sequence ID" value="XM_008085626.1"/>
</dbReference>
<gene>
    <name evidence="13" type="ORF">GLAREA_00868</name>
</gene>
<feature type="transmembrane region" description="Helical" evidence="10">
    <location>
        <begin position="65"/>
        <end position="87"/>
    </location>
</feature>
<dbReference type="Pfam" id="PF00664">
    <property type="entry name" value="ABC_membrane"/>
    <property type="match status" value="1"/>
</dbReference>
<accession>S3DTG9</accession>
<evidence type="ECO:0000259" key="11">
    <source>
        <dbReference type="PROSITE" id="PS50893"/>
    </source>
</evidence>
<evidence type="ECO:0000256" key="3">
    <source>
        <dbReference type="ARBA" id="ARBA00022448"/>
    </source>
</evidence>
<evidence type="ECO:0000256" key="10">
    <source>
        <dbReference type="SAM" id="Phobius"/>
    </source>
</evidence>
<dbReference type="Proteomes" id="UP000016922">
    <property type="component" value="Unassembled WGS sequence"/>
</dbReference>
<dbReference type="GeneID" id="19459926"/>
<dbReference type="InterPro" id="IPR011527">
    <property type="entry name" value="ABC1_TM_dom"/>
</dbReference>
<dbReference type="PROSITE" id="PS50929">
    <property type="entry name" value="ABC_TM1F"/>
    <property type="match status" value="2"/>
</dbReference>
<comment type="subcellular location">
    <subcellularLocation>
        <location evidence="1">Membrane</location>
        <topology evidence="1">Multi-pass membrane protein</topology>
    </subcellularLocation>
</comment>
<dbReference type="SUPFAM" id="SSF90123">
    <property type="entry name" value="ABC transporter transmembrane region"/>
    <property type="match status" value="2"/>
</dbReference>
<dbReference type="InterPro" id="IPR027417">
    <property type="entry name" value="P-loop_NTPase"/>
</dbReference>
<feature type="transmembrane region" description="Helical" evidence="10">
    <location>
        <begin position="403"/>
        <end position="424"/>
    </location>
</feature>
<organism evidence="13 14">
    <name type="scientific">Glarea lozoyensis (strain ATCC 20868 / MF5171)</name>
    <dbReference type="NCBI Taxonomy" id="1116229"/>
    <lineage>
        <taxon>Eukaryota</taxon>
        <taxon>Fungi</taxon>
        <taxon>Dikarya</taxon>
        <taxon>Ascomycota</taxon>
        <taxon>Pezizomycotina</taxon>
        <taxon>Leotiomycetes</taxon>
        <taxon>Helotiales</taxon>
        <taxon>Helotiaceae</taxon>
        <taxon>Glarea</taxon>
    </lineage>
</organism>
<feature type="transmembrane region" description="Helical" evidence="10">
    <location>
        <begin position="921"/>
        <end position="951"/>
    </location>
</feature>
<dbReference type="GO" id="GO:0140359">
    <property type="term" value="F:ABC-type transporter activity"/>
    <property type="evidence" value="ECO:0007669"/>
    <property type="project" value="InterPro"/>
</dbReference>
<sequence>MPFFSGQENLLQLNQEGFDFNIQFEQLFFSIIPSVVFIVISLWRTFSQARKPTVVNAPTFQLIKLAAITIYVALELSLLVLVALGSFHATKMFLAASVLKLVSALLMITLSLVDHKKSPRPSVLLNSYLFLTLLLDAAQARTLFLSSDNRPETTYSSVFSAAIALKVGILLLEARKKSRWVSWDEKEHSPEETSGIFSLSVFSWLNRIFLQGYSKVLTLKDLFPLDSSLSSDTLHHEFSKRMDYSKLRGDKFGLLKVMTRTLAVPLLLPVLPRLAHLGFIISQPFFIESLLEHLSQPKIEANVGYGFIGASLLLYAGIAVSTALTWYFHHRMRTMARSILVTEVFVTATKARIGTADNSAALTLMSTDIERIKMGLRTLHDAWAAIIQAGIAAWMLYSRLGVVFVVPIVVVVVCFSCLGVLLNFAGDSQRGWMAGVQKRVGLTATVIGSMKNLKISGLSSAVKDFVHNLRVEELRGGARFRKIFIMAALLGFCPLFLSPPLTFAFARQTLDSTKMFTSLSWLLLLTYPLSQLFSAAPVLLSGLACLGRIQSFLECETRHDFRQVLADLRLNSKKYGVDGVTAFGSMPAVEHPIIVKDGHFGWQEENFVLHNINTRVSKSSLTLVIGPVGSGKSTFCNALLGEIPFSKGNTFLSTRFPHVGFCEQTAFLSNRSIRENIIGFSLFDPERYAEVIEATALGFDVNSLPQGDKTIIGSDGVTLSGGQKQRVSLARALYLQSDLLVLDDIFSGLDADTEEQVFRRVFGPDGLLRRRGSTVVLCTHSVKHLHAADHIISLVEGTIVEQGSYDQLTAGQGYVQSLDLKDFSAIDASSEGSKSQNSISEPERTHALKTFDTQSLMPMDDESRQHGDKTVYKHYVKSMGSIPAALCVISAILFGFFTNFPTIWLKYWSDDTSSLHPTHSFAYYAGIFALLQIFAILSLLCLGVVLLVVAVKRVGANLHQDALSTLIRAPLSFFTTTDTGVVTNLFSQDLNLVDTELPDSLLNFLFCTFQAIGQAGIMLSSSPYLAISYPFLGALLYVMQKFYLRTSRQLRLLDLETKSPLYTHFLDTVRGITTLRAFGFISDDIQKNALLIDSSQRPAYLLLMIQSWLTFVLDIVVMVMAVVLTTLAVRLHSSSGFAGASLVTLMGFGENLSGIVIYYTKLETSIGAITRLRTFNETVIAEDKVDEDIVPPEEWPQNGMIELRGVSASYKTEEGRNKPLSLALSDINLTINSGEKIAICGRTGSGKSSLIALLLKLLDPLPNAPGETIIDNLPLNLINRSILRQRMIAVPQEPVFLPDGTTFQANLDPYEVSTPDICQEVLEIVGLWPFIQSRGGLQAGMTAGTFSAGQRGLFSLARAILRRRLRPSNSGGILLLDEVSSSVDTETERVMQEILRSEFRNYTIIAVSHRLDMVMDFDRVVVMDLGRVVEVGNPLVLAGEEGTRFAGLVRAGGK</sequence>
<dbReference type="OMA" id="HVGFCDQ"/>
<dbReference type="eggNOG" id="KOG0054">
    <property type="taxonomic scope" value="Eukaryota"/>
</dbReference>
<dbReference type="PANTHER" id="PTHR24223:SF345">
    <property type="entry name" value="ABC MULTIDRUG TRANSPORTER (EUROFUNG)"/>
    <property type="match status" value="1"/>
</dbReference>
<dbReference type="HOGENOM" id="CLU_000604_27_5_1"/>
<feature type="domain" description="ABC transporter" evidence="11">
    <location>
        <begin position="1201"/>
        <end position="1450"/>
    </location>
</feature>
<keyword evidence="7 10" id="KW-1133">Transmembrane helix</keyword>
<comment type="similarity">
    <text evidence="2">Belongs to the ABC transporter superfamily. ABCC family. Conjugate transporter (TC 3.A.1.208) subfamily.</text>
</comment>
<keyword evidence="5" id="KW-0547">Nucleotide-binding</keyword>
<dbReference type="FunFam" id="3.40.50.300:FF:001854">
    <property type="entry name" value="ABC multidrug transporter (Eurofung)"/>
    <property type="match status" value="1"/>
</dbReference>
<proteinExistence type="inferred from homology"/>
<keyword evidence="14" id="KW-1185">Reference proteome</keyword>
<feature type="transmembrane region" description="Helical" evidence="10">
    <location>
        <begin position="1100"/>
        <end position="1124"/>
    </location>
</feature>
<keyword evidence="8 10" id="KW-0472">Membrane</keyword>
<feature type="transmembrane region" description="Helical" evidence="10">
    <location>
        <begin position="125"/>
        <end position="147"/>
    </location>
</feature>
<keyword evidence="6" id="KW-0067">ATP-binding</keyword>
<feature type="transmembrane region" description="Helical" evidence="10">
    <location>
        <begin position="307"/>
        <end position="328"/>
    </location>
</feature>
<evidence type="ECO:0000256" key="6">
    <source>
        <dbReference type="ARBA" id="ARBA00022840"/>
    </source>
</evidence>
<dbReference type="InterPro" id="IPR044726">
    <property type="entry name" value="ABCC_6TM_D2"/>
</dbReference>
<feature type="transmembrane region" description="Helical" evidence="10">
    <location>
        <begin position="153"/>
        <end position="172"/>
    </location>
</feature>
<dbReference type="GO" id="GO:0016887">
    <property type="term" value="F:ATP hydrolysis activity"/>
    <property type="evidence" value="ECO:0007669"/>
    <property type="project" value="InterPro"/>
</dbReference>
<dbReference type="PANTHER" id="PTHR24223">
    <property type="entry name" value="ATP-BINDING CASSETTE SUB-FAMILY C"/>
    <property type="match status" value="1"/>
</dbReference>
<dbReference type="PROSITE" id="PS00211">
    <property type="entry name" value="ABC_TRANSPORTER_1"/>
    <property type="match status" value="1"/>
</dbReference>
<dbReference type="SUPFAM" id="SSF52540">
    <property type="entry name" value="P-loop containing nucleoside triphosphate hydrolases"/>
    <property type="match status" value="2"/>
</dbReference>
<feature type="transmembrane region" description="Helical" evidence="10">
    <location>
        <begin position="379"/>
        <end position="397"/>
    </location>
</feature>
<dbReference type="InterPro" id="IPR003439">
    <property type="entry name" value="ABC_transporter-like_ATP-bd"/>
</dbReference>
<dbReference type="InterPro" id="IPR050173">
    <property type="entry name" value="ABC_transporter_C-like"/>
</dbReference>
<dbReference type="InterPro" id="IPR017871">
    <property type="entry name" value="ABC_transporter-like_CS"/>
</dbReference>
<name>S3DTG9_GLAL2</name>
<feature type="transmembrane region" description="Helical" evidence="10">
    <location>
        <begin position="483"/>
        <end position="506"/>
    </location>
</feature>
<evidence type="ECO:0000256" key="9">
    <source>
        <dbReference type="ARBA" id="ARBA00023180"/>
    </source>
</evidence>
<feature type="domain" description="ABC transmembrane type-1" evidence="12">
    <location>
        <begin position="274"/>
        <end position="541"/>
    </location>
</feature>
<evidence type="ECO:0000256" key="1">
    <source>
        <dbReference type="ARBA" id="ARBA00004141"/>
    </source>
</evidence>
<feature type="transmembrane region" description="Helical" evidence="10">
    <location>
        <begin position="1136"/>
        <end position="1159"/>
    </location>
</feature>
<evidence type="ECO:0000256" key="7">
    <source>
        <dbReference type="ARBA" id="ARBA00022989"/>
    </source>
</evidence>
<evidence type="ECO:0000256" key="8">
    <source>
        <dbReference type="ARBA" id="ARBA00023136"/>
    </source>
</evidence>
<dbReference type="InterPro" id="IPR036640">
    <property type="entry name" value="ABC1_TM_sf"/>
</dbReference>
<keyword evidence="3" id="KW-0813">Transport</keyword>
<dbReference type="KEGG" id="glz:GLAREA_00868"/>
<dbReference type="EMBL" id="KE145367">
    <property type="protein sequence ID" value="EPE29708.1"/>
    <property type="molecule type" value="Genomic_DNA"/>
</dbReference>
<keyword evidence="4 10" id="KW-0812">Transmembrane</keyword>
<keyword evidence="9" id="KW-0325">Glycoprotein</keyword>
<feature type="transmembrane region" description="Helical" evidence="10">
    <location>
        <begin position="27"/>
        <end position="44"/>
    </location>
</feature>
<dbReference type="GO" id="GO:0005524">
    <property type="term" value="F:ATP binding"/>
    <property type="evidence" value="ECO:0007669"/>
    <property type="project" value="UniProtKB-KW"/>
</dbReference>
<feature type="domain" description="ABC transmembrane type-1" evidence="12">
    <location>
        <begin position="885"/>
        <end position="1164"/>
    </location>
</feature>
<evidence type="ECO:0000256" key="4">
    <source>
        <dbReference type="ARBA" id="ARBA00022692"/>
    </source>
</evidence>
<dbReference type="OrthoDB" id="6500128at2759"/>
<dbReference type="Pfam" id="PF00005">
    <property type="entry name" value="ABC_tran"/>
    <property type="match status" value="2"/>
</dbReference>
<feature type="transmembrane region" description="Helical" evidence="10">
    <location>
        <begin position="518"/>
        <end position="540"/>
    </location>
</feature>
<feature type="transmembrane region" description="Helical" evidence="10">
    <location>
        <begin position="93"/>
        <end position="113"/>
    </location>
</feature>
<evidence type="ECO:0000256" key="2">
    <source>
        <dbReference type="ARBA" id="ARBA00009726"/>
    </source>
</evidence>
<feature type="transmembrane region" description="Helical" evidence="10">
    <location>
        <begin position="266"/>
        <end position="287"/>
    </location>
</feature>
<dbReference type="FunFam" id="1.20.1560.10:FF:000066">
    <property type="entry name" value="ABC multidrug transporter (Eurofung)"/>
    <property type="match status" value="1"/>
</dbReference>
<dbReference type="CDD" id="cd03250">
    <property type="entry name" value="ABCC_MRP_domain1"/>
    <property type="match status" value="1"/>
</dbReference>
<dbReference type="Gene3D" id="3.40.50.300">
    <property type="entry name" value="P-loop containing nucleotide triphosphate hydrolases"/>
    <property type="match status" value="2"/>
</dbReference>
<dbReference type="PROSITE" id="PS50893">
    <property type="entry name" value="ABC_TRANSPORTER_2"/>
    <property type="match status" value="2"/>
</dbReference>
<dbReference type="Gene3D" id="1.20.1560.10">
    <property type="entry name" value="ABC transporter type 1, transmembrane domain"/>
    <property type="match status" value="2"/>
</dbReference>
<feature type="domain" description="ABC transporter" evidence="11">
    <location>
        <begin position="593"/>
        <end position="821"/>
    </location>
</feature>
<dbReference type="CDD" id="cd18580">
    <property type="entry name" value="ABC_6TM_ABCC_D2"/>
    <property type="match status" value="1"/>
</dbReference>
<feature type="transmembrane region" description="Helical" evidence="10">
    <location>
        <begin position="1026"/>
        <end position="1044"/>
    </location>
</feature>
<protein>
    <submittedName>
        <fullName evidence="13">ABC transporter transmembrane region</fullName>
    </submittedName>
</protein>
<evidence type="ECO:0000313" key="13">
    <source>
        <dbReference type="EMBL" id="EPE29708.1"/>
    </source>
</evidence>
<dbReference type="GO" id="GO:0016020">
    <property type="term" value="C:membrane"/>
    <property type="evidence" value="ECO:0007669"/>
    <property type="project" value="UniProtKB-SubCell"/>
</dbReference>